<gene>
    <name evidence="4" type="ORF">PBV87_19985</name>
</gene>
<accession>A0AA42DR36</accession>
<organism evidence="4 5">
    <name type="scientific">Holtiella tumoricola</name>
    <dbReference type="NCBI Taxonomy" id="3018743"/>
    <lineage>
        <taxon>Bacteria</taxon>
        <taxon>Bacillati</taxon>
        <taxon>Bacillota</taxon>
        <taxon>Clostridia</taxon>
        <taxon>Lachnospirales</taxon>
        <taxon>Cellulosilyticaceae</taxon>
        <taxon>Holtiella</taxon>
    </lineage>
</organism>
<dbReference type="InterPro" id="IPR039532">
    <property type="entry name" value="TetR_C_Firmicutes"/>
</dbReference>
<evidence type="ECO:0000313" key="5">
    <source>
        <dbReference type="Proteomes" id="UP001169242"/>
    </source>
</evidence>
<dbReference type="InterPro" id="IPR009057">
    <property type="entry name" value="Homeodomain-like_sf"/>
</dbReference>
<dbReference type="InterPro" id="IPR001647">
    <property type="entry name" value="HTH_TetR"/>
</dbReference>
<dbReference type="AlphaFoldDB" id="A0AA42DR36"/>
<dbReference type="GO" id="GO:0003677">
    <property type="term" value="F:DNA binding"/>
    <property type="evidence" value="ECO:0007669"/>
    <property type="project" value="UniProtKB-UniRule"/>
</dbReference>
<dbReference type="Pfam" id="PF14278">
    <property type="entry name" value="TetR_C_8"/>
    <property type="match status" value="1"/>
</dbReference>
<name>A0AA42DR36_9FIRM</name>
<evidence type="ECO:0000256" key="1">
    <source>
        <dbReference type="ARBA" id="ARBA00023125"/>
    </source>
</evidence>
<reference evidence="4" key="1">
    <citation type="journal article" date="2023" name="Int. J. Syst. Evol. Microbiol.">
        <title>&lt;i&gt;Holtiella tumoricola&lt;/i&gt; gen. nov. sp. nov., isolated from a human clinical sample.</title>
        <authorList>
            <person name="Allen-Vercoe E."/>
            <person name="Daigneault M.C."/>
            <person name="Vancuren S.J."/>
            <person name="Cochrane K."/>
            <person name="O'Neal L.L."/>
            <person name="Sankaranarayanan K."/>
            <person name="Lawson P.A."/>
        </authorList>
    </citation>
    <scope>NUCLEOTIDE SEQUENCE</scope>
    <source>
        <strain evidence="4">CC70A</strain>
    </source>
</reference>
<comment type="caution">
    <text evidence="4">The sequence shown here is derived from an EMBL/GenBank/DDBJ whole genome shotgun (WGS) entry which is preliminary data.</text>
</comment>
<keyword evidence="1 2" id="KW-0238">DNA-binding</keyword>
<evidence type="ECO:0000313" key="4">
    <source>
        <dbReference type="EMBL" id="MDA3733755.1"/>
    </source>
</evidence>
<dbReference type="RefSeq" id="WP_271013483.1">
    <property type="nucleotide sequence ID" value="NZ_JAQIFT010000068.1"/>
</dbReference>
<feature type="domain" description="HTH tetR-type" evidence="3">
    <location>
        <begin position="5"/>
        <end position="65"/>
    </location>
</feature>
<keyword evidence="5" id="KW-1185">Reference proteome</keyword>
<dbReference type="PANTHER" id="PTHR43479">
    <property type="entry name" value="ACREF/ENVCD OPERON REPRESSOR-RELATED"/>
    <property type="match status" value="1"/>
</dbReference>
<dbReference type="Gene3D" id="1.10.357.10">
    <property type="entry name" value="Tetracycline Repressor, domain 2"/>
    <property type="match status" value="1"/>
</dbReference>
<dbReference type="Pfam" id="PF00440">
    <property type="entry name" value="TetR_N"/>
    <property type="match status" value="1"/>
</dbReference>
<evidence type="ECO:0000259" key="3">
    <source>
        <dbReference type="PROSITE" id="PS50977"/>
    </source>
</evidence>
<sequence length="187" mass="21695">MGEKKQVKEQLAEGFRTLMLEYPFEKITIKMITDKAGLMRPTFYNHFADKYEVLEWICREELFNGADLLLKNKMPDAAMQFLFTKLEKEREFYLRAIKTEGQNGFEQIFCENTQRVLQEAFELYAGEGKSGAGIFTAAGIAQYYAQGLTFIIKEWFHKGLTLSGEEMAKNYRILISHSLVDIVEQIM</sequence>
<dbReference type="EMBL" id="JAQIFT010000068">
    <property type="protein sequence ID" value="MDA3733755.1"/>
    <property type="molecule type" value="Genomic_DNA"/>
</dbReference>
<dbReference type="PANTHER" id="PTHR43479:SF7">
    <property type="entry name" value="TETR-FAMILY TRANSCRIPTIONAL REGULATOR"/>
    <property type="match status" value="1"/>
</dbReference>
<dbReference type="InterPro" id="IPR050624">
    <property type="entry name" value="HTH-type_Tx_Regulator"/>
</dbReference>
<proteinExistence type="predicted"/>
<feature type="DNA-binding region" description="H-T-H motif" evidence="2">
    <location>
        <begin position="28"/>
        <end position="47"/>
    </location>
</feature>
<dbReference type="SUPFAM" id="SSF46689">
    <property type="entry name" value="Homeodomain-like"/>
    <property type="match status" value="1"/>
</dbReference>
<evidence type="ECO:0000256" key="2">
    <source>
        <dbReference type="PROSITE-ProRule" id="PRU00335"/>
    </source>
</evidence>
<dbReference type="Proteomes" id="UP001169242">
    <property type="component" value="Unassembled WGS sequence"/>
</dbReference>
<protein>
    <submittedName>
        <fullName evidence="4">TetR/AcrR family transcriptional regulator C-terminal domain-containing protein</fullName>
    </submittedName>
</protein>
<dbReference type="PROSITE" id="PS50977">
    <property type="entry name" value="HTH_TETR_2"/>
    <property type="match status" value="1"/>
</dbReference>